<protein>
    <submittedName>
        <fullName evidence="2">DUF1540 domain-containing protein</fullName>
    </submittedName>
</protein>
<gene>
    <name evidence="2" type="ORF">LKD48_07035</name>
</gene>
<dbReference type="Pfam" id="PF07561">
    <property type="entry name" value="DUF1540"/>
    <property type="match status" value="2"/>
</dbReference>
<dbReference type="AlphaFoldDB" id="A0AAE3JBI6"/>
<keyword evidence="3" id="KW-1185">Reference proteome</keyword>
<feature type="domain" description="DUF1540" evidence="1">
    <location>
        <begin position="5"/>
        <end position="44"/>
    </location>
</feature>
<organism evidence="2 3">
    <name type="scientific">Anthropogastromicrobium aceti</name>
    <dbReference type="NCBI Taxonomy" id="2981768"/>
    <lineage>
        <taxon>Bacteria</taxon>
        <taxon>Bacillati</taxon>
        <taxon>Bacillota</taxon>
        <taxon>Clostridia</taxon>
        <taxon>Lachnospirales</taxon>
        <taxon>Lachnospiraceae</taxon>
        <taxon>Anthropogastromicrobium</taxon>
    </lineage>
</organism>
<evidence type="ECO:0000313" key="3">
    <source>
        <dbReference type="Proteomes" id="UP001198200"/>
    </source>
</evidence>
<comment type="caution">
    <text evidence="2">The sequence shown here is derived from an EMBL/GenBank/DDBJ whole genome shotgun (WGS) entry which is preliminary data.</text>
</comment>
<feature type="domain" description="DUF1540" evidence="1">
    <location>
        <begin position="65"/>
        <end position="103"/>
    </location>
</feature>
<dbReference type="InterPro" id="IPR011437">
    <property type="entry name" value="DUF1540"/>
</dbReference>
<dbReference type="Proteomes" id="UP001198200">
    <property type="component" value="Unassembled WGS sequence"/>
</dbReference>
<evidence type="ECO:0000313" key="2">
    <source>
        <dbReference type="EMBL" id="MCC2221395.1"/>
    </source>
</evidence>
<name>A0AAE3JBI6_9FIRM</name>
<sequence length="106" mass="11460">MTNCTCTVTECKHNDDHCCCKSEILVNTDSKNDCSCGCTCCASFDQKTSDSFKNSTQTPNPALKIGCNAVQCIHNENHLCQAESVAINGMNTQSGNHTECATFQAR</sequence>
<proteinExistence type="predicted"/>
<evidence type="ECO:0000259" key="1">
    <source>
        <dbReference type="Pfam" id="PF07561"/>
    </source>
</evidence>
<reference evidence="2 3" key="1">
    <citation type="submission" date="2021-10" db="EMBL/GenBank/DDBJ databases">
        <title>Anaerobic single-cell dispensing facilitates the cultivation of human gut bacteria.</title>
        <authorList>
            <person name="Afrizal A."/>
        </authorList>
    </citation>
    <scope>NUCLEOTIDE SEQUENCE [LARGE SCALE GENOMIC DNA]</scope>
    <source>
        <strain evidence="2 3">CLA-AA-H224</strain>
    </source>
</reference>
<accession>A0AAE3JBI6</accession>
<dbReference type="RefSeq" id="WP_262537416.1">
    <property type="nucleotide sequence ID" value="NZ_JAJEQN010000014.1"/>
</dbReference>
<dbReference type="EMBL" id="JAJEQN010000014">
    <property type="protein sequence ID" value="MCC2221395.1"/>
    <property type="molecule type" value="Genomic_DNA"/>
</dbReference>